<dbReference type="InterPro" id="IPR022542">
    <property type="entry name" value="FOCAD/RST1_DUF3730"/>
</dbReference>
<dbReference type="Pfam" id="PF12530">
    <property type="entry name" value="DUF3730"/>
    <property type="match status" value="2"/>
</dbReference>
<reference evidence="2 3" key="1">
    <citation type="journal article" date="2019" name="Plant Biotechnol. J.">
        <title>The red bayberry genome and genetic basis of sex determination.</title>
        <authorList>
            <person name="Jia H.M."/>
            <person name="Jia H.J."/>
            <person name="Cai Q.L."/>
            <person name="Wang Y."/>
            <person name="Zhao H.B."/>
            <person name="Yang W.F."/>
            <person name="Wang G.Y."/>
            <person name="Li Y.H."/>
            <person name="Zhan D.L."/>
            <person name="Shen Y.T."/>
            <person name="Niu Q.F."/>
            <person name="Chang L."/>
            <person name="Qiu J."/>
            <person name="Zhao L."/>
            <person name="Xie H.B."/>
            <person name="Fu W.Y."/>
            <person name="Jin J."/>
            <person name="Li X.W."/>
            <person name="Jiao Y."/>
            <person name="Zhou C.C."/>
            <person name="Tu T."/>
            <person name="Chai C.Y."/>
            <person name="Gao J.L."/>
            <person name="Fan L.J."/>
            <person name="van de Weg E."/>
            <person name="Wang J.Y."/>
            <person name="Gao Z.S."/>
        </authorList>
    </citation>
    <scope>NUCLEOTIDE SEQUENCE [LARGE SCALE GENOMIC DNA]</scope>
    <source>
        <tissue evidence="2">Leaves</tissue>
    </source>
</reference>
<name>A0A6A1V8J1_9ROSI</name>
<feature type="domain" description="DUF3730" evidence="1">
    <location>
        <begin position="534"/>
        <end position="761"/>
    </location>
</feature>
<comment type="caution">
    <text evidence="2">The sequence shown here is derived from an EMBL/GenBank/DDBJ whole genome shotgun (WGS) entry which is preliminary data.</text>
</comment>
<organism evidence="2 3">
    <name type="scientific">Morella rubra</name>
    <name type="common">Chinese bayberry</name>
    <dbReference type="NCBI Taxonomy" id="262757"/>
    <lineage>
        <taxon>Eukaryota</taxon>
        <taxon>Viridiplantae</taxon>
        <taxon>Streptophyta</taxon>
        <taxon>Embryophyta</taxon>
        <taxon>Tracheophyta</taxon>
        <taxon>Spermatophyta</taxon>
        <taxon>Magnoliopsida</taxon>
        <taxon>eudicotyledons</taxon>
        <taxon>Gunneridae</taxon>
        <taxon>Pentapetalae</taxon>
        <taxon>rosids</taxon>
        <taxon>fabids</taxon>
        <taxon>Fagales</taxon>
        <taxon>Myricaceae</taxon>
        <taxon>Morella</taxon>
    </lineage>
</organism>
<accession>A0A6A1V8J1</accession>
<feature type="domain" description="DUF3730" evidence="1">
    <location>
        <begin position="82"/>
        <end position="361"/>
    </location>
</feature>
<gene>
    <name evidence="2" type="ORF">CJ030_MR6G015560</name>
</gene>
<evidence type="ECO:0000313" key="3">
    <source>
        <dbReference type="Proteomes" id="UP000516437"/>
    </source>
</evidence>
<evidence type="ECO:0000259" key="1">
    <source>
        <dbReference type="Pfam" id="PF12530"/>
    </source>
</evidence>
<evidence type="ECO:0000313" key="2">
    <source>
        <dbReference type="EMBL" id="KAB1209134.1"/>
    </source>
</evidence>
<dbReference type="InterPro" id="IPR016024">
    <property type="entry name" value="ARM-type_fold"/>
</dbReference>
<dbReference type="Proteomes" id="UP000516437">
    <property type="component" value="Chromosome 6"/>
</dbReference>
<dbReference type="PANTHER" id="PTHR16212:SF4">
    <property type="entry name" value="FOCADHESIN"/>
    <property type="match status" value="1"/>
</dbReference>
<dbReference type="InterPro" id="IPR045163">
    <property type="entry name" value="Focadhesin/RST1"/>
</dbReference>
<dbReference type="SUPFAM" id="SSF48371">
    <property type="entry name" value="ARM repeat"/>
    <property type="match status" value="2"/>
</dbReference>
<keyword evidence="3" id="KW-1185">Reference proteome</keyword>
<dbReference type="EMBL" id="RXIC02000024">
    <property type="protein sequence ID" value="KAB1209134.1"/>
    <property type="molecule type" value="Genomic_DNA"/>
</dbReference>
<dbReference type="GO" id="GO:0060147">
    <property type="term" value="P:regulation of post-transcriptional gene silencing"/>
    <property type="evidence" value="ECO:0007669"/>
    <property type="project" value="InterPro"/>
</dbReference>
<dbReference type="PANTHER" id="PTHR16212">
    <property type="entry name" value="FOCADHESIN FAMILY MEMBER"/>
    <property type="match status" value="1"/>
</dbReference>
<sequence length="1848" mass="205798">MDSYAPLLEKIRVPQPSLQKLAVISIFTKLRSAPEYLDSESGPGREAIAQCLQSTSPAVVDQSVRELCRLVTDSHMEISRGLLELQSALDGSDAKFVDLFVKGVGFMVRFGFQKNNGSWKLSLTETHPFVKVLSCRLEVQSELVQQVLLFTAQNKRLGMKEVCDFLRPFLNYSILRIPFSDSSSSLFARHLISSMASLCSSFPLEAMPILKLLMECAKYLPGGSSEGFRNFMHSVECIVDAYIVVFRNLAGRGLMITEAQLCGVELLDTVLSLCTCQHCFSGGYEPIVELGRHLLFVQRDHGLRYLPELSSAALSLFVILIRSELEHEQLSILKLLHFLLNWKYENEYEIRKTASVMSEELLFLFPVISLISSPSKYLKGAATDLLVSLEKILVKAWISPKNESAMEGRFPSLSTPGSIAFRLLKHLWFQDQYSLSSFFFLNFASSCKAEGKEMFNLPRSWASQLRHYSLWIGDRRKSSLALSQSQELFLTEMPLLLSAVAGVLVMHRSLGSAALDTLASIGVMDAKLGVPLLLAILFYNNIFTRNDFVNDNFLLKSLEILPSLGSHSVMIPLILQTILPMLHKDAKPTLYATATRLLCQTWETNDRAFGSLQGVLLPKRFAEFMSQRNICLSIAASIRDVCRKNPDRGVDLILSVSACIENRDPVIQALGFQSLAHLCEADVIDFYTAWDVIAQHLLDYSADPILAHSVCLLLRWGAMDAEAYSEVSKNVLQILWNIGTSRHPGHDSKWERARTSAFEALIQYEVSHIDRNIPDFKKRNLELLFSETNVNVLRVMEEFEVNIMTFEHINRRRLIKEKRVVRSKIEKLLDVFPQVIFSSEERSNARKLPGAALLSLSFSPKNVSNLGASRGLKSPHAAYEAAMVEIAASLQLSRNIFVALLSLQSWEPFVQRWMRADILYFDSKSPPVVLDKYSKAASDILKSMIRIAEKAIPRSSENIALAIGSLCLVLPPSAHTVKSTASEFLLNWLFQHEHEHLQWSAAISLGLISSCLHVTDHKQKFQIINGLLEVLGSSKSILVKGACGVGLGYSCQELLTRVEAADKSVLDIETTKMQEEDLVRRIVRVISLLICQLTQSSSDIVESLSAHLMPDGYDPYTNRTADLLHKSCDDSEEDIWGVAGLVLGLASSVSALYRAGAHDAALKIKGLIKSWVPHVDSLVQNYGSHSEGSEIVLSVGSCLALPIVVAFCQRVDLINENELVHLLNGYRELISDLISVRKSGNIYQSLLMASCVGAGSLLSCILNEGVHSVEVECVQSLLVLFRKCYSEPYPPLIHLGGMVGVVNAMGAGAGILVQAHPLSSSMQTAFEQKESHYLRGPLLSSPALEPNLTSLMQDIFLVAQNSDVHQLQQYAAWAVCFLRHNFWYKEPLNAESGSKNNVASSKSASQSFSEDSVVIGLCSWLTHLNVSETGAIAHVATVAAVFRCLERAPRLPVLDWGAIVRRCMRYEAQVAELLPPDSAFEKGILRKECLQFSLAHANQFDPLATFLDELSDLSRFRTLELNLQSCLLIHLADLIKVFSGFRIEKLFNDIALHLSYVNSMLRIACWKGLYQCLDEGSLNSVDYTSHIERCMEVLFSLLPGLGSTAAIELDQLSTVEEWSEAIRCLGKARQGWLLNFLQVSLEDPVQRDVQFIEPVKKIQAKAKLVRIGSLPLTELGRVKSYILNSESHGVWDVLVEVVAALQHAEESVKRQWVVDAVEISCVSSYPSTALQFLGLLCGSCCKYMPLLTVDRLNVLSDLPVTLTSLMSDPSWDVVADSVVSTLWTSTERIYNWITDKVQSDDMPGVQPIDGTENDMAVFLFTVLRPTCEFLKDRLPLEKQLKLVSMVIT</sequence>
<protein>
    <submittedName>
        <fullName evidence="2">Protein RST1</fullName>
    </submittedName>
</protein>
<dbReference type="OrthoDB" id="6125419at2759"/>
<proteinExistence type="predicted"/>